<sequence>MNLNIKTAWVRAGLAQIVFGASAKPPTQIPHLIVNSDATFHYLRPHFFHSNDTKHSTFSSLLPIHNLLAPIQKATDVNCPVMVSLASLNRATDVLAPSVGSSLKRKQQDRDVDSDDLSSPPTERQIKRLKVKFDPEVDVHILPDWNEKSEELVGEEVRRALERHATGDNTGYDQILHLLTVKPTSNEAPLTGLLRKYIVALTNNIAALNPKCSTLVHAVIDCAWLARKEPFVQSYGKLLQSLLAVQPGYTASVLQMLVNFFVELSPPGLRQQDDPFVQRPRMQARVHDILKALLRQDPMLSSHLSPVLPASFPFPTDDVRTHIRYIKNILRVTAYCPELKGEITALIMERLVKIDVQIQVDMDEIEDDIEEDLVQGKDANEEEDDGADVSDDDSDSSEESINEEERRLKELKESVGKLDAIMDLMFEYYDSIFRKGDLDEIDDTFESLLSQFASIILPTYRSRHVQFLLFRFGQYSPEHVERFAGCCSHLAFDHRRPQVLRVTAAAYLASFIARGAKVDTSVVRQVFDLLCHHMEQLRVQHEAACKGPDLRRYGTYYAISQALVYTFCFRWRELIVTKNNEPVDDELIYQGHDFVWYHDIQKILHRNIFSKLNPLKICSPAIVNQFARIAHHLHFLYVFPLIETNKRVRLSRALAGNYLDGVVARDTALTMKKGEDSFLLDAYFPFDPYVLPRSRRWVEDKYVEWKPIPGLDSVGTVQEVEDDEDDEEDEDSDEDSDSDPKEHPVVDEEESEETDDSR</sequence>
<dbReference type="Proteomes" id="UP000799536">
    <property type="component" value="Unassembled WGS sequence"/>
</dbReference>
<protein>
    <submittedName>
        <fullName evidence="3">RRN3-domain-containing protein</fullName>
    </submittedName>
</protein>
<dbReference type="PANTHER" id="PTHR12790:SF0">
    <property type="entry name" value="RNA POLYMERASE I-SPECIFIC TRANSCRIPTION INITIATION FACTOR RRN3-RELATED"/>
    <property type="match status" value="1"/>
</dbReference>
<reference evidence="3" key="1">
    <citation type="journal article" date="2020" name="Stud. Mycol.">
        <title>101 Dothideomycetes genomes: a test case for predicting lifestyles and emergence of pathogens.</title>
        <authorList>
            <person name="Haridas S."/>
            <person name="Albert R."/>
            <person name="Binder M."/>
            <person name="Bloem J."/>
            <person name="Labutti K."/>
            <person name="Salamov A."/>
            <person name="Andreopoulos B."/>
            <person name="Baker S."/>
            <person name="Barry K."/>
            <person name="Bills G."/>
            <person name="Bluhm B."/>
            <person name="Cannon C."/>
            <person name="Castanera R."/>
            <person name="Culley D."/>
            <person name="Daum C."/>
            <person name="Ezra D."/>
            <person name="Gonzalez J."/>
            <person name="Henrissat B."/>
            <person name="Kuo A."/>
            <person name="Liang C."/>
            <person name="Lipzen A."/>
            <person name="Lutzoni F."/>
            <person name="Magnuson J."/>
            <person name="Mondo S."/>
            <person name="Nolan M."/>
            <person name="Ohm R."/>
            <person name="Pangilinan J."/>
            <person name="Park H.-J."/>
            <person name="Ramirez L."/>
            <person name="Alfaro M."/>
            <person name="Sun H."/>
            <person name="Tritt A."/>
            <person name="Yoshinaga Y."/>
            <person name="Zwiers L.-H."/>
            <person name="Turgeon B."/>
            <person name="Goodwin S."/>
            <person name="Spatafora J."/>
            <person name="Crous P."/>
            <person name="Grigoriev I."/>
        </authorList>
    </citation>
    <scope>NUCLEOTIDE SEQUENCE</scope>
    <source>
        <strain evidence="3">ATCC 74209</strain>
    </source>
</reference>
<evidence type="ECO:0000256" key="1">
    <source>
        <dbReference type="ARBA" id="ARBA00010098"/>
    </source>
</evidence>
<proteinExistence type="inferred from homology"/>
<feature type="compositionally biased region" description="Acidic residues" evidence="2">
    <location>
        <begin position="747"/>
        <end position="758"/>
    </location>
</feature>
<feature type="region of interest" description="Disordered" evidence="2">
    <location>
        <begin position="99"/>
        <end position="123"/>
    </location>
</feature>
<keyword evidence="4" id="KW-1185">Reference proteome</keyword>
<dbReference type="Pfam" id="PF05327">
    <property type="entry name" value="RRN3"/>
    <property type="match status" value="1"/>
</dbReference>
<dbReference type="GO" id="GO:0006361">
    <property type="term" value="P:transcription initiation at RNA polymerase I promoter"/>
    <property type="evidence" value="ECO:0007669"/>
    <property type="project" value="InterPro"/>
</dbReference>
<feature type="compositionally biased region" description="Acidic residues" evidence="2">
    <location>
        <begin position="719"/>
        <end position="737"/>
    </location>
</feature>
<name>A0A9P4JEV0_9PLEO</name>
<evidence type="ECO:0000256" key="2">
    <source>
        <dbReference type="SAM" id="MobiDB-lite"/>
    </source>
</evidence>
<dbReference type="GO" id="GO:0001181">
    <property type="term" value="F:RNA polymerase I general transcription initiation factor activity"/>
    <property type="evidence" value="ECO:0007669"/>
    <property type="project" value="InterPro"/>
</dbReference>
<dbReference type="PANTHER" id="PTHR12790">
    <property type="entry name" value="TRANSCRIPTION INITIATION FACTOR IA RRN3"/>
    <property type="match status" value="1"/>
</dbReference>
<gene>
    <name evidence="3" type="ORF">GQ43DRAFT_443637</name>
</gene>
<feature type="region of interest" description="Disordered" evidence="2">
    <location>
        <begin position="713"/>
        <end position="758"/>
    </location>
</feature>
<comment type="caution">
    <text evidence="3">The sequence shown here is derived from an EMBL/GenBank/DDBJ whole genome shotgun (WGS) entry which is preliminary data.</text>
</comment>
<feature type="compositionally biased region" description="Acidic residues" evidence="2">
    <location>
        <begin position="380"/>
        <end position="402"/>
    </location>
</feature>
<dbReference type="InterPro" id="IPR007991">
    <property type="entry name" value="RNA_pol_I_trans_ini_fac_RRN3"/>
</dbReference>
<evidence type="ECO:0000313" key="3">
    <source>
        <dbReference type="EMBL" id="KAF2198121.1"/>
    </source>
</evidence>
<dbReference type="EMBL" id="ML994169">
    <property type="protein sequence ID" value="KAF2198121.1"/>
    <property type="molecule type" value="Genomic_DNA"/>
</dbReference>
<dbReference type="OrthoDB" id="26970at2759"/>
<accession>A0A9P4JEV0</accession>
<feature type="region of interest" description="Disordered" evidence="2">
    <location>
        <begin position="374"/>
        <end position="406"/>
    </location>
</feature>
<comment type="similarity">
    <text evidence="1">Belongs to the RRN3 family.</text>
</comment>
<dbReference type="GO" id="GO:0005634">
    <property type="term" value="C:nucleus"/>
    <property type="evidence" value="ECO:0007669"/>
    <property type="project" value="TreeGrafter"/>
</dbReference>
<dbReference type="AlphaFoldDB" id="A0A9P4JEV0"/>
<organism evidence="3 4">
    <name type="scientific">Delitschia confertaspora ATCC 74209</name>
    <dbReference type="NCBI Taxonomy" id="1513339"/>
    <lineage>
        <taxon>Eukaryota</taxon>
        <taxon>Fungi</taxon>
        <taxon>Dikarya</taxon>
        <taxon>Ascomycota</taxon>
        <taxon>Pezizomycotina</taxon>
        <taxon>Dothideomycetes</taxon>
        <taxon>Pleosporomycetidae</taxon>
        <taxon>Pleosporales</taxon>
        <taxon>Delitschiaceae</taxon>
        <taxon>Delitschia</taxon>
    </lineage>
</organism>
<evidence type="ECO:0000313" key="4">
    <source>
        <dbReference type="Proteomes" id="UP000799536"/>
    </source>
</evidence>
<dbReference type="GO" id="GO:0001042">
    <property type="term" value="F:RNA polymerase I core binding"/>
    <property type="evidence" value="ECO:0007669"/>
    <property type="project" value="TreeGrafter"/>
</dbReference>